<dbReference type="STRING" id="267850.ADINL_1475"/>
<comment type="caution">
    <text evidence="1">The sequence shown here is derived from an EMBL/GenBank/DDBJ whole genome shotgun (WGS) entry which is preliminary data.</text>
</comment>
<protein>
    <submittedName>
        <fullName evidence="1">Type I restriction-modification system, restriction subunit R</fullName>
        <ecNumber evidence="1">3.1.21.3</ecNumber>
    </submittedName>
</protein>
<gene>
    <name evidence="1" type="ORF">ADINL_1475</name>
</gene>
<proteinExistence type="predicted"/>
<dbReference type="RefSeq" id="WP_036545827.1">
    <property type="nucleotide sequence ID" value="NZ_JMSZ01000021.1"/>
</dbReference>
<name>A0A063Y0I2_9GAMM</name>
<dbReference type="GO" id="GO:0009035">
    <property type="term" value="F:type I site-specific deoxyribonuclease activity"/>
    <property type="evidence" value="ECO:0007669"/>
    <property type="project" value="UniProtKB-EC"/>
</dbReference>
<evidence type="ECO:0000313" key="1">
    <source>
        <dbReference type="EMBL" id="KDE39838.1"/>
    </source>
</evidence>
<dbReference type="EMBL" id="JMSZ01000021">
    <property type="protein sequence ID" value="KDE39838.1"/>
    <property type="molecule type" value="Genomic_DNA"/>
</dbReference>
<reference evidence="1 2" key="1">
    <citation type="journal article" date="2005" name="Int. J. Syst. Evol. Microbiol.">
        <title>Nitrincola lacisaponensis gen. nov., sp. nov., a novel alkaliphilic bacterium isolated from an alkaline, saline lake.</title>
        <authorList>
            <person name="Dimitriu P.A."/>
            <person name="Shukla S.K."/>
            <person name="Conradt J."/>
            <person name="Marquez M.C."/>
            <person name="Ventosa A."/>
            <person name="Maglia A."/>
            <person name="Peyton B.M."/>
            <person name="Pinkart H.C."/>
            <person name="Mormile M.R."/>
        </authorList>
    </citation>
    <scope>NUCLEOTIDE SEQUENCE [LARGE SCALE GENOMIC DNA]</scope>
    <source>
        <strain evidence="1 2">4CA</strain>
    </source>
</reference>
<dbReference type="OrthoDB" id="9804086at2"/>
<dbReference type="PATRIC" id="fig|267850.7.peg.1454"/>
<dbReference type="EC" id="3.1.21.3" evidence="1"/>
<organism evidence="1 2">
    <name type="scientific">Nitrincola lacisaponensis</name>
    <dbReference type="NCBI Taxonomy" id="267850"/>
    <lineage>
        <taxon>Bacteria</taxon>
        <taxon>Pseudomonadati</taxon>
        <taxon>Pseudomonadota</taxon>
        <taxon>Gammaproteobacteria</taxon>
        <taxon>Oceanospirillales</taxon>
        <taxon>Oceanospirillaceae</taxon>
        <taxon>Nitrincola</taxon>
    </lineage>
</organism>
<sequence length="72" mass="8590">MNAQHVLKSVNFEFLRPENDVLANFGGLAEAVLHIDQGSAMTRLRSFAEPFIRLLRHYCHFHRLIHYRNKRW</sequence>
<dbReference type="Proteomes" id="UP000027318">
    <property type="component" value="Unassembled WGS sequence"/>
</dbReference>
<accession>A0A063Y0I2</accession>
<evidence type="ECO:0000313" key="2">
    <source>
        <dbReference type="Proteomes" id="UP000027318"/>
    </source>
</evidence>
<dbReference type="AlphaFoldDB" id="A0A063Y0I2"/>
<keyword evidence="1" id="KW-0378">Hydrolase</keyword>
<keyword evidence="2" id="KW-1185">Reference proteome</keyword>